<evidence type="ECO:0000313" key="7">
    <source>
        <dbReference type="Proteomes" id="UP001175604"/>
    </source>
</evidence>
<evidence type="ECO:0000313" key="6">
    <source>
        <dbReference type="EMBL" id="MDM9561092.1"/>
    </source>
</evidence>
<gene>
    <name evidence="6" type="ORF">QUC21_18805</name>
</gene>
<evidence type="ECO:0000256" key="4">
    <source>
        <dbReference type="ARBA" id="ARBA00023163"/>
    </source>
</evidence>
<dbReference type="PROSITE" id="PS00041">
    <property type="entry name" value="HTH_ARAC_FAMILY_1"/>
    <property type="match status" value="1"/>
</dbReference>
<dbReference type="RefSeq" id="WP_289786351.1">
    <property type="nucleotide sequence ID" value="NZ_JAUDJE010000018.1"/>
</dbReference>
<dbReference type="InterPro" id="IPR018062">
    <property type="entry name" value="HTH_AraC-typ_CS"/>
</dbReference>
<evidence type="ECO:0000259" key="5">
    <source>
        <dbReference type="PROSITE" id="PS01124"/>
    </source>
</evidence>
<evidence type="ECO:0000256" key="1">
    <source>
        <dbReference type="ARBA" id="ARBA00023015"/>
    </source>
</evidence>
<dbReference type="PANTHER" id="PTHR46796:SF2">
    <property type="entry name" value="TRANSCRIPTIONAL REGULATORY PROTEIN"/>
    <property type="match status" value="1"/>
</dbReference>
<name>A0ABT7W7H1_9BORD</name>
<dbReference type="InterPro" id="IPR037923">
    <property type="entry name" value="HTH-like"/>
</dbReference>
<reference evidence="6" key="1">
    <citation type="submission" date="2023-06" db="EMBL/GenBank/DDBJ databases">
        <title>full genome analysis of Phenantherene degrader P3.</title>
        <authorList>
            <person name="Akbar A."/>
            <person name="Rahmeh R."/>
            <person name="Kishk M."/>
        </authorList>
    </citation>
    <scope>NUCLEOTIDE SEQUENCE</scope>
    <source>
        <strain evidence="6">P3</strain>
    </source>
</reference>
<accession>A0ABT7W7H1</accession>
<dbReference type="PROSITE" id="PS01124">
    <property type="entry name" value="HTH_ARAC_FAMILY_2"/>
    <property type="match status" value="1"/>
</dbReference>
<evidence type="ECO:0000256" key="2">
    <source>
        <dbReference type="ARBA" id="ARBA00023125"/>
    </source>
</evidence>
<dbReference type="Pfam" id="PF02311">
    <property type="entry name" value="AraC_binding"/>
    <property type="match status" value="1"/>
</dbReference>
<dbReference type="SMART" id="SM00342">
    <property type="entry name" value="HTH_ARAC"/>
    <property type="match status" value="1"/>
</dbReference>
<dbReference type="SUPFAM" id="SSF51215">
    <property type="entry name" value="Regulatory protein AraC"/>
    <property type="match status" value="1"/>
</dbReference>
<keyword evidence="3" id="KW-0010">Activator</keyword>
<evidence type="ECO:0000256" key="3">
    <source>
        <dbReference type="ARBA" id="ARBA00023159"/>
    </source>
</evidence>
<comment type="caution">
    <text evidence="6">The sequence shown here is derived from an EMBL/GenBank/DDBJ whole genome shotgun (WGS) entry which is preliminary data.</text>
</comment>
<sequence>MPRAPRLPADWIRRDPQSGAMERIEAYFHGHGYDPHRHATYAIGRTLAGVQSFHYRGELRHSLPGRTIVLHPDEVHDGHAGTEAGFHYRMVYLEPALLQQALGSAALPFIEGGISADPRLYAATEALVRRMDQRLDPLAQDDALYELAAALQAASGARRRRHVTDFRAAERARQCIDDTLGQAITLDGLAAASGRDRWSLARDFRALYGVSPSRYVQARRLEWARRLMLAGCSLADAAAQANFADQSHLTRSFRSTYGMPPAAWLRMLAGRPR</sequence>
<dbReference type="InterPro" id="IPR018060">
    <property type="entry name" value="HTH_AraC"/>
</dbReference>
<feature type="domain" description="HTH araC/xylS-type" evidence="5">
    <location>
        <begin position="170"/>
        <end position="267"/>
    </location>
</feature>
<dbReference type="InterPro" id="IPR009057">
    <property type="entry name" value="Homeodomain-like_sf"/>
</dbReference>
<keyword evidence="2" id="KW-0238">DNA-binding</keyword>
<protein>
    <submittedName>
        <fullName evidence="6">AraC family transcriptional regulator</fullName>
    </submittedName>
</protein>
<dbReference type="InterPro" id="IPR050204">
    <property type="entry name" value="AraC_XylS_family_regulators"/>
</dbReference>
<keyword evidence="1" id="KW-0805">Transcription regulation</keyword>
<keyword evidence="7" id="KW-1185">Reference proteome</keyword>
<dbReference type="PANTHER" id="PTHR46796">
    <property type="entry name" value="HTH-TYPE TRANSCRIPTIONAL ACTIVATOR RHAS-RELATED"/>
    <property type="match status" value="1"/>
</dbReference>
<dbReference type="Gene3D" id="1.10.10.60">
    <property type="entry name" value="Homeodomain-like"/>
    <property type="match status" value="1"/>
</dbReference>
<proteinExistence type="predicted"/>
<dbReference type="Proteomes" id="UP001175604">
    <property type="component" value="Unassembled WGS sequence"/>
</dbReference>
<keyword evidence="4" id="KW-0804">Transcription</keyword>
<dbReference type="SUPFAM" id="SSF46689">
    <property type="entry name" value="Homeodomain-like"/>
    <property type="match status" value="2"/>
</dbReference>
<dbReference type="EMBL" id="JAUDJE010000018">
    <property type="protein sequence ID" value="MDM9561092.1"/>
    <property type="molecule type" value="Genomic_DNA"/>
</dbReference>
<dbReference type="InterPro" id="IPR003313">
    <property type="entry name" value="AraC-bd"/>
</dbReference>
<organism evidence="6 7">
    <name type="scientific">Bordetella petrii</name>
    <dbReference type="NCBI Taxonomy" id="94624"/>
    <lineage>
        <taxon>Bacteria</taxon>
        <taxon>Pseudomonadati</taxon>
        <taxon>Pseudomonadota</taxon>
        <taxon>Betaproteobacteria</taxon>
        <taxon>Burkholderiales</taxon>
        <taxon>Alcaligenaceae</taxon>
        <taxon>Bordetella</taxon>
    </lineage>
</organism>
<dbReference type="Pfam" id="PF12833">
    <property type="entry name" value="HTH_18"/>
    <property type="match status" value="1"/>
</dbReference>